<evidence type="ECO:0000256" key="3">
    <source>
        <dbReference type="ARBA" id="ARBA00022982"/>
    </source>
</evidence>
<name>A0A7T4R3V6_9GAMM</name>
<dbReference type="GO" id="GO:0051536">
    <property type="term" value="F:iron-sulfur cluster binding"/>
    <property type="evidence" value="ECO:0007669"/>
    <property type="project" value="UniProtKB-KW"/>
</dbReference>
<keyword evidence="1" id="KW-0813">Transport</keyword>
<keyword evidence="2" id="KW-0479">Metal-binding</keyword>
<dbReference type="RefSeq" id="WP_198571444.1">
    <property type="nucleotide sequence ID" value="NZ_CP066167.1"/>
</dbReference>
<keyword evidence="4" id="KW-0408">Iron</keyword>
<protein>
    <submittedName>
        <fullName evidence="6">Ferredoxin</fullName>
    </submittedName>
</protein>
<gene>
    <name evidence="6" type="ORF">I6N98_09080</name>
</gene>
<dbReference type="Proteomes" id="UP000596063">
    <property type="component" value="Chromosome"/>
</dbReference>
<accession>A0A7T4R3V6</accession>
<dbReference type="GO" id="GO:0046872">
    <property type="term" value="F:metal ion binding"/>
    <property type="evidence" value="ECO:0007669"/>
    <property type="project" value="UniProtKB-KW"/>
</dbReference>
<dbReference type="PANTHER" id="PTHR36923">
    <property type="entry name" value="FERREDOXIN"/>
    <property type="match status" value="1"/>
</dbReference>
<dbReference type="Gene3D" id="3.30.70.20">
    <property type="match status" value="1"/>
</dbReference>
<evidence type="ECO:0000256" key="4">
    <source>
        <dbReference type="ARBA" id="ARBA00023004"/>
    </source>
</evidence>
<dbReference type="InterPro" id="IPR051269">
    <property type="entry name" value="Fe-S_cluster_ET"/>
</dbReference>
<sequence length="65" mass="7240">MVVVKLDKELCCSYQSCMSECPEVFGTDDIGVVRLLMTEIPENYREKVELAASVCPQGVITIERA</sequence>
<keyword evidence="7" id="KW-1185">Reference proteome</keyword>
<reference evidence="6 7" key="1">
    <citation type="submission" date="2020-12" db="EMBL/GenBank/DDBJ databases">
        <authorList>
            <person name="Shan Y."/>
        </authorList>
    </citation>
    <scope>NUCLEOTIDE SEQUENCE [LARGE SCALE GENOMIC DNA]</scope>
    <source>
        <strain evidence="7">csc3.9</strain>
    </source>
</reference>
<organism evidence="6 7">
    <name type="scientific">Spongiibacter nanhainus</name>
    <dbReference type="NCBI Taxonomy" id="2794344"/>
    <lineage>
        <taxon>Bacteria</taxon>
        <taxon>Pseudomonadati</taxon>
        <taxon>Pseudomonadota</taxon>
        <taxon>Gammaproteobacteria</taxon>
        <taxon>Cellvibrionales</taxon>
        <taxon>Spongiibacteraceae</taxon>
        <taxon>Spongiibacter</taxon>
    </lineage>
</organism>
<proteinExistence type="predicted"/>
<evidence type="ECO:0000256" key="5">
    <source>
        <dbReference type="ARBA" id="ARBA00023014"/>
    </source>
</evidence>
<keyword evidence="3" id="KW-0249">Electron transport</keyword>
<evidence type="ECO:0000313" key="6">
    <source>
        <dbReference type="EMBL" id="QQD19963.1"/>
    </source>
</evidence>
<evidence type="ECO:0000256" key="2">
    <source>
        <dbReference type="ARBA" id="ARBA00022723"/>
    </source>
</evidence>
<dbReference type="KEGG" id="snan:I6N98_09080"/>
<evidence type="ECO:0000313" key="7">
    <source>
        <dbReference type="Proteomes" id="UP000596063"/>
    </source>
</evidence>
<dbReference type="Pfam" id="PF13459">
    <property type="entry name" value="Fer4_15"/>
    <property type="match status" value="1"/>
</dbReference>
<dbReference type="PANTHER" id="PTHR36923:SF3">
    <property type="entry name" value="FERREDOXIN"/>
    <property type="match status" value="1"/>
</dbReference>
<dbReference type="SUPFAM" id="SSF54862">
    <property type="entry name" value="4Fe-4S ferredoxins"/>
    <property type="match status" value="1"/>
</dbReference>
<keyword evidence="5" id="KW-0411">Iron-sulfur</keyword>
<dbReference type="AlphaFoldDB" id="A0A7T4R3V6"/>
<dbReference type="EMBL" id="CP066167">
    <property type="protein sequence ID" value="QQD19963.1"/>
    <property type="molecule type" value="Genomic_DNA"/>
</dbReference>
<evidence type="ECO:0000256" key="1">
    <source>
        <dbReference type="ARBA" id="ARBA00022448"/>
    </source>
</evidence>